<organism evidence="14">
    <name type="scientific">Turdus pallidus Genomoviridae sp</name>
    <dbReference type="NCBI Taxonomy" id="2814956"/>
    <lineage>
        <taxon>Viruses</taxon>
        <taxon>Monodnaviria</taxon>
        <taxon>Shotokuvirae</taxon>
        <taxon>Cressdnaviricota</taxon>
        <taxon>Repensiviricetes</taxon>
        <taxon>Geplafuvirales</taxon>
        <taxon>Genomoviridae</taxon>
    </lineage>
</organism>
<dbReference type="GO" id="GO:0042025">
    <property type="term" value="C:host cell nucleus"/>
    <property type="evidence" value="ECO:0007669"/>
    <property type="project" value="UniProtKB-SubCell"/>
</dbReference>
<evidence type="ECO:0000256" key="9">
    <source>
        <dbReference type="ARBA" id="ARBA00022759"/>
    </source>
</evidence>
<dbReference type="GO" id="GO:0003677">
    <property type="term" value="F:DNA binding"/>
    <property type="evidence" value="ECO:0007669"/>
    <property type="project" value="UniProtKB-KW"/>
</dbReference>
<keyword evidence="3" id="KW-0808">Transferase</keyword>
<evidence type="ECO:0000256" key="7">
    <source>
        <dbReference type="ARBA" id="ARBA00022723"/>
    </source>
</evidence>
<evidence type="ECO:0000256" key="11">
    <source>
        <dbReference type="ARBA" id="ARBA00023124"/>
    </source>
</evidence>
<keyword evidence="6" id="KW-0540">Nuclease</keyword>
<keyword evidence="2" id="KW-1048">Host nucleus</keyword>
<feature type="domain" description="CRESS-DNA virus Rep endonuclease" evidence="13">
    <location>
        <begin position="6"/>
        <end position="111"/>
    </location>
</feature>
<accession>A0A8E7G2C7</accession>
<reference evidence="14" key="1">
    <citation type="submission" date="2020-10" db="EMBL/GenBank/DDBJ databases">
        <title>CRESS DNA virus dark matter in the feces of wild birds.</title>
        <authorList>
            <person name="Yang S."/>
            <person name="Zhang W."/>
        </authorList>
    </citation>
    <scope>NUCLEOTIDE SEQUENCE</scope>
    <source>
        <strain evidence="14">Thr95gen28</strain>
    </source>
</reference>
<dbReference type="GO" id="GO:0046872">
    <property type="term" value="F:metal ion binding"/>
    <property type="evidence" value="ECO:0007669"/>
    <property type="project" value="UniProtKB-KW"/>
</dbReference>
<keyword evidence="12" id="KW-0238">DNA-binding</keyword>
<keyword evidence="10" id="KW-0378">Hydrolase</keyword>
<dbReference type="InterPro" id="IPR049912">
    <property type="entry name" value="CRESS_DNA_REP"/>
</dbReference>
<dbReference type="Pfam" id="PF00799">
    <property type="entry name" value="Gemini_AL1"/>
    <property type="match status" value="1"/>
</dbReference>
<evidence type="ECO:0000313" key="14">
    <source>
        <dbReference type="EMBL" id="QVW56578.1"/>
    </source>
</evidence>
<keyword evidence="7" id="KW-0479">Metal-binding</keyword>
<evidence type="ECO:0000256" key="3">
    <source>
        <dbReference type="ARBA" id="ARBA00022679"/>
    </source>
</evidence>
<dbReference type="PROSITE" id="PS52020">
    <property type="entry name" value="CRESS_DNA_REP"/>
    <property type="match status" value="1"/>
</dbReference>
<evidence type="ECO:0000256" key="2">
    <source>
        <dbReference type="ARBA" id="ARBA00022562"/>
    </source>
</evidence>
<dbReference type="GO" id="GO:0000166">
    <property type="term" value="F:nucleotide binding"/>
    <property type="evidence" value="ECO:0007669"/>
    <property type="project" value="UniProtKB-KW"/>
</dbReference>
<evidence type="ECO:0000256" key="12">
    <source>
        <dbReference type="ARBA" id="ARBA00023125"/>
    </source>
</evidence>
<evidence type="ECO:0000256" key="1">
    <source>
        <dbReference type="ARBA" id="ARBA00004147"/>
    </source>
</evidence>
<evidence type="ECO:0000256" key="4">
    <source>
        <dbReference type="ARBA" id="ARBA00022695"/>
    </source>
</evidence>
<dbReference type="GO" id="GO:0016779">
    <property type="term" value="F:nucleotidyltransferase activity"/>
    <property type="evidence" value="ECO:0007669"/>
    <property type="project" value="UniProtKB-KW"/>
</dbReference>
<evidence type="ECO:0000256" key="6">
    <source>
        <dbReference type="ARBA" id="ARBA00022722"/>
    </source>
</evidence>
<keyword evidence="11" id="KW-0190">Covalent protein-DNA linkage</keyword>
<evidence type="ECO:0000259" key="13">
    <source>
        <dbReference type="PROSITE" id="PS52020"/>
    </source>
</evidence>
<keyword evidence="8" id="KW-0547">Nucleotide-binding</keyword>
<dbReference type="GO" id="GO:0016787">
    <property type="term" value="F:hydrolase activity"/>
    <property type="evidence" value="ECO:0007669"/>
    <property type="project" value="UniProtKB-KW"/>
</dbReference>
<keyword evidence="5" id="KW-0235">DNA replication</keyword>
<proteinExistence type="predicted"/>
<dbReference type="GO" id="GO:0006260">
    <property type="term" value="P:DNA replication"/>
    <property type="evidence" value="ECO:0007669"/>
    <property type="project" value="UniProtKB-KW"/>
</dbReference>
<dbReference type="EMBL" id="MW183020">
    <property type="protein sequence ID" value="QVW56578.1"/>
    <property type="molecule type" value="Genomic_DNA"/>
</dbReference>
<sequence length="282" mass="31995">MPRRFVFLGNHVLLTYPQCGDLDPAEVVRHIEATGGECIIGREPHADGGLHLHCFVQWEHEFYTTDARRLDVDGCHPNFRKMYRTPEKGYDYAIKSGDVVGGSLERPSGTVAVKAKSPWPEIILAETRDEFFDLCARLDPRSLCTGFMGLSKYADWKYRVERGPYSTPGGVSIVADSVPALGDWVRENLGGDRTITDVDYAVFDDMQGGLEFFHGYKFWLGCQSQFYATDKYKGKQLIDWGRPSIWLSNEDPRFDKNADVDWLNGNCVFIRLMAPIFRASTE</sequence>
<evidence type="ECO:0000256" key="5">
    <source>
        <dbReference type="ARBA" id="ARBA00022705"/>
    </source>
</evidence>
<evidence type="ECO:0000256" key="10">
    <source>
        <dbReference type="ARBA" id="ARBA00022801"/>
    </source>
</evidence>
<keyword evidence="9" id="KW-0255">Endonuclease</keyword>
<dbReference type="GO" id="GO:0004519">
    <property type="term" value="F:endonuclease activity"/>
    <property type="evidence" value="ECO:0007669"/>
    <property type="project" value="UniProtKB-KW"/>
</dbReference>
<keyword evidence="4" id="KW-0548">Nucleotidyltransferase</keyword>
<evidence type="ECO:0000256" key="8">
    <source>
        <dbReference type="ARBA" id="ARBA00022741"/>
    </source>
</evidence>
<comment type="subcellular location">
    <subcellularLocation>
        <location evidence="1">Host nucleus</location>
    </subcellularLocation>
</comment>
<protein>
    <submittedName>
        <fullName evidence="14">Replication-associated protein</fullName>
    </submittedName>
</protein>
<name>A0A8E7G2C7_9VIRU</name>